<gene>
    <name evidence="1" type="ORF">DERYTH_LOCUS14267</name>
</gene>
<dbReference type="OrthoDB" id="2415964at2759"/>
<sequence length="83" mass="9484">ENNQFVDKLERLGDRKVLSIPDEAYFLEFQRKEISAINFGLVDGREAIVVTLGLPKGSLLRFYLPSVYEGFPVIIDYGFVIPF</sequence>
<organism evidence="1 2">
    <name type="scientific">Dentiscutata erythropus</name>
    <dbReference type="NCBI Taxonomy" id="1348616"/>
    <lineage>
        <taxon>Eukaryota</taxon>
        <taxon>Fungi</taxon>
        <taxon>Fungi incertae sedis</taxon>
        <taxon>Mucoromycota</taxon>
        <taxon>Glomeromycotina</taxon>
        <taxon>Glomeromycetes</taxon>
        <taxon>Diversisporales</taxon>
        <taxon>Gigasporaceae</taxon>
        <taxon>Dentiscutata</taxon>
    </lineage>
</organism>
<evidence type="ECO:0000313" key="2">
    <source>
        <dbReference type="Proteomes" id="UP000789405"/>
    </source>
</evidence>
<keyword evidence="2" id="KW-1185">Reference proteome</keyword>
<accession>A0A9N9NAV7</accession>
<protein>
    <submittedName>
        <fullName evidence="1">24981_t:CDS:1</fullName>
    </submittedName>
</protein>
<dbReference type="EMBL" id="CAJVPY010010620">
    <property type="protein sequence ID" value="CAG8720276.1"/>
    <property type="molecule type" value="Genomic_DNA"/>
</dbReference>
<evidence type="ECO:0000313" key="1">
    <source>
        <dbReference type="EMBL" id="CAG8720276.1"/>
    </source>
</evidence>
<name>A0A9N9NAV7_9GLOM</name>
<reference evidence="1" key="1">
    <citation type="submission" date="2021-06" db="EMBL/GenBank/DDBJ databases">
        <authorList>
            <person name="Kallberg Y."/>
            <person name="Tangrot J."/>
            <person name="Rosling A."/>
        </authorList>
    </citation>
    <scope>NUCLEOTIDE SEQUENCE</scope>
    <source>
        <strain evidence="1">MA453B</strain>
    </source>
</reference>
<dbReference type="Proteomes" id="UP000789405">
    <property type="component" value="Unassembled WGS sequence"/>
</dbReference>
<comment type="caution">
    <text evidence="1">The sequence shown here is derived from an EMBL/GenBank/DDBJ whole genome shotgun (WGS) entry which is preliminary data.</text>
</comment>
<dbReference type="AlphaFoldDB" id="A0A9N9NAV7"/>
<proteinExistence type="predicted"/>
<feature type="non-terminal residue" evidence="1">
    <location>
        <position position="83"/>
    </location>
</feature>